<protein>
    <submittedName>
        <fullName evidence="2">Uncharacterized protein</fullName>
    </submittedName>
</protein>
<feature type="compositionally biased region" description="Basic and acidic residues" evidence="1">
    <location>
        <begin position="56"/>
        <end position="69"/>
    </location>
</feature>
<accession>A0A4D4KUT8</accession>
<comment type="caution">
    <text evidence="2">The sequence shown here is derived from an EMBL/GenBank/DDBJ whole genome shotgun (WGS) entry which is preliminary data.</text>
</comment>
<dbReference type="Proteomes" id="UP000301309">
    <property type="component" value="Unassembled WGS sequence"/>
</dbReference>
<feature type="region of interest" description="Disordered" evidence="1">
    <location>
        <begin position="52"/>
        <end position="87"/>
    </location>
</feature>
<reference evidence="2 3" key="1">
    <citation type="journal article" date="2020" name="Int. J. Syst. Evol. Microbiol.">
        <title>Reclassification of Streptomyces castelarensis and Streptomyces sporoclivatus as later heterotypic synonyms of Streptomyces antimycoticus.</title>
        <authorList>
            <person name="Komaki H."/>
            <person name="Tamura T."/>
        </authorList>
    </citation>
    <scope>NUCLEOTIDE SEQUENCE [LARGE SCALE GENOMIC DNA]</scope>
    <source>
        <strain evidence="2 3">NBRC 13459</strain>
    </source>
</reference>
<gene>
    <name evidence="2" type="ORF">SVIO_002420</name>
</gene>
<dbReference type="EMBL" id="BJHW01000001">
    <property type="protein sequence ID" value="GDY49619.1"/>
    <property type="molecule type" value="Genomic_DNA"/>
</dbReference>
<evidence type="ECO:0000313" key="2">
    <source>
        <dbReference type="EMBL" id="GDY49619.1"/>
    </source>
</evidence>
<evidence type="ECO:0000256" key="1">
    <source>
        <dbReference type="SAM" id="MobiDB-lite"/>
    </source>
</evidence>
<name>A0A4D4KUT8_STRVO</name>
<feature type="compositionally biased region" description="Basic and acidic residues" evidence="1">
    <location>
        <begin position="78"/>
        <end position="87"/>
    </location>
</feature>
<keyword evidence="3" id="KW-1185">Reference proteome</keyword>
<dbReference type="AlphaFoldDB" id="A0A4D4KUT8"/>
<organism evidence="2 3">
    <name type="scientific">Streptomyces violaceusniger</name>
    <dbReference type="NCBI Taxonomy" id="68280"/>
    <lineage>
        <taxon>Bacteria</taxon>
        <taxon>Bacillati</taxon>
        <taxon>Actinomycetota</taxon>
        <taxon>Actinomycetes</taxon>
        <taxon>Kitasatosporales</taxon>
        <taxon>Streptomycetaceae</taxon>
        <taxon>Streptomyces</taxon>
        <taxon>Streptomyces violaceusniger group</taxon>
    </lineage>
</organism>
<evidence type="ECO:0000313" key="3">
    <source>
        <dbReference type="Proteomes" id="UP000301309"/>
    </source>
</evidence>
<proteinExistence type="predicted"/>
<sequence length="87" mass="10064">MGHPERRPYDRARPHGRFGYRRVARLVLGSPGHRRPVGRLLRLGTVRHYRVARRRRDQDDGRPGLRGDPDGSVLVNRCRGDRGYQAV</sequence>